<dbReference type="AlphaFoldDB" id="A0A450YDD0"/>
<reference evidence="2" key="1">
    <citation type="submission" date="2019-02" db="EMBL/GenBank/DDBJ databases">
        <authorList>
            <person name="Gruber-Vodicka R. H."/>
            <person name="Seah K. B. B."/>
        </authorList>
    </citation>
    <scope>NUCLEOTIDE SEQUENCE</scope>
    <source>
        <strain evidence="3">BECK_S1320</strain>
        <strain evidence="2">BECK_S1321</strain>
    </source>
</reference>
<dbReference type="EMBL" id="CAADFU010000039">
    <property type="protein sequence ID" value="VFK44519.1"/>
    <property type="molecule type" value="Genomic_DNA"/>
</dbReference>
<gene>
    <name evidence="3" type="ORF">BECKSD772E_GA0070983_10391</name>
    <name evidence="2" type="ORF">BECKSD772F_GA0070984_10411</name>
</gene>
<organism evidence="2">
    <name type="scientific">Candidatus Kentrum sp. SD</name>
    <dbReference type="NCBI Taxonomy" id="2126332"/>
    <lineage>
        <taxon>Bacteria</taxon>
        <taxon>Pseudomonadati</taxon>
        <taxon>Pseudomonadota</taxon>
        <taxon>Gammaproteobacteria</taxon>
        <taxon>Candidatus Kentrum</taxon>
    </lineage>
</organism>
<protein>
    <submittedName>
        <fullName evidence="2">Uncharacterized protein</fullName>
    </submittedName>
</protein>
<evidence type="ECO:0000313" key="3">
    <source>
        <dbReference type="EMBL" id="VFK44519.1"/>
    </source>
</evidence>
<feature type="compositionally biased region" description="Polar residues" evidence="1">
    <location>
        <begin position="49"/>
        <end position="58"/>
    </location>
</feature>
<name>A0A450YDD0_9GAMM</name>
<evidence type="ECO:0000313" key="2">
    <source>
        <dbReference type="EMBL" id="VFK39495.1"/>
    </source>
</evidence>
<dbReference type="EMBL" id="CAADFR010000041">
    <property type="protein sequence ID" value="VFK39495.1"/>
    <property type="molecule type" value="Genomic_DNA"/>
</dbReference>
<accession>A0A450YDD0</accession>
<evidence type="ECO:0000256" key="1">
    <source>
        <dbReference type="SAM" id="MobiDB-lite"/>
    </source>
</evidence>
<sequence length="97" mass="11240">MQVEAIYDHGRLHFKEKIDFTHARFHVLVSIPDGEVIRQSPCPEYPPSEQASSKNPPESNLIKEIRRILGSYYRQRPEASAEEDRAARIDALEEKYS</sequence>
<feature type="region of interest" description="Disordered" evidence="1">
    <location>
        <begin position="38"/>
        <end position="60"/>
    </location>
</feature>
<proteinExistence type="predicted"/>